<organism evidence="2 3">
    <name type="scientific">Azospirillum palustre</name>
    <dbReference type="NCBI Taxonomy" id="2044885"/>
    <lineage>
        <taxon>Bacteria</taxon>
        <taxon>Pseudomonadati</taxon>
        <taxon>Pseudomonadota</taxon>
        <taxon>Alphaproteobacteria</taxon>
        <taxon>Rhodospirillales</taxon>
        <taxon>Azospirillaceae</taxon>
        <taxon>Azospirillum</taxon>
    </lineage>
</organism>
<proteinExistence type="predicted"/>
<dbReference type="Pfam" id="PF01037">
    <property type="entry name" value="AsnC_trans_reg"/>
    <property type="match status" value="1"/>
</dbReference>
<dbReference type="InterPro" id="IPR019887">
    <property type="entry name" value="Tscrpt_reg_AsnC/Lrp_C"/>
</dbReference>
<dbReference type="AlphaFoldDB" id="A0A2B8B8Q9"/>
<comment type="caution">
    <text evidence="2">The sequence shown here is derived from an EMBL/GenBank/DDBJ whole genome shotgun (WGS) entry which is preliminary data.</text>
</comment>
<dbReference type="Gene3D" id="3.30.70.920">
    <property type="match status" value="1"/>
</dbReference>
<reference evidence="3" key="1">
    <citation type="submission" date="2017-10" db="EMBL/GenBank/DDBJ databases">
        <authorList>
            <person name="Kravchenko I.K."/>
            <person name="Grouzdev D.S."/>
        </authorList>
    </citation>
    <scope>NUCLEOTIDE SEQUENCE [LARGE SCALE GENOMIC DNA]</scope>
    <source>
        <strain evidence="3">B2</strain>
    </source>
</reference>
<dbReference type="InterPro" id="IPR011008">
    <property type="entry name" value="Dimeric_a/b-barrel"/>
</dbReference>
<accession>A0A2B8B8Q9</accession>
<dbReference type="SUPFAM" id="SSF54909">
    <property type="entry name" value="Dimeric alpha+beta barrel"/>
    <property type="match status" value="1"/>
</dbReference>
<dbReference type="Proteomes" id="UP000225379">
    <property type="component" value="Unassembled WGS sequence"/>
</dbReference>
<feature type="domain" description="Transcription regulator AsnC/Lrp ligand binding" evidence="1">
    <location>
        <begin position="6"/>
        <end position="77"/>
    </location>
</feature>
<dbReference type="OrthoDB" id="9799041at2"/>
<dbReference type="EMBL" id="PDKW01000043">
    <property type="protein sequence ID" value="PGH53943.1"/>
    <property type="molecule type" value="Genomic_DNA"/>
</dbReference>
<keyword evidence="3" id="KW-1185">Reference proteome</keyword>
<sequence length="80" mass="9076">MQTIFVMVKCDLGRAYEVADQAVQLIEQVSEVHSISGQYDLLMKCYLKQDDDIGRFVTEHVQTLAGVRDTFTLIAYKAFA</sequence>
<evidence type="ECO:0000313" key="2">
    <source>
        <dbReference type="EMBL" id="PGH53943.1"/>
    </source>
</evidence>
<evidence type="ECO:0000313" key="3">
    <source>
        <dbReference type="Proteomes" id="UP000225379"/>
    </source>
</evidence>
<name>A0A2B8B8Q9_9PROT</name>
<evidence type="ECO:0000259" key="1">
    <source>
        <dbReference type="Pfam" id="PF01037"/>
    </source>
</evidence>
<gene>
    <name evidence="2" type="ORF">CRT60_29340</name>
</gene>
<protein>
    <submittedName>
        <fullName evidence="2">AsnC family transcriptional regulator</fullName>
    </submittedName>
</protein>
<dbReference type="RefSeq" id="WP_042694936.1">
    <property type="nucleotide sequence ID" value="NZ_PDKW01000043.1"/>
</dbReference>